<gene>
    <name evidence="3" type="ORF">PMZ80_009719</name>
</gene>
<sequence>MDASTNAGPIFTTRLTDQLPACGDKCCPFGYTCSEQGGTSICIVDKSRAYPTSPASTASLANTAASTMIAPDDDTTFIPSTTNLGAGAIAGIAIAGAVIGILSMLIVLYIIRKRKAKKQNATEHAAKEPELQFEARDSNEPIIKAELSAYSTIQGCPQELDGDSDHTSKRPAPDPRTREFAKDAQNAPVELVGDVPKQPPAYDRLASEP</sequence>
<proteinExistence type="predicted"/>
<keyword evidence="2" id="KW-0812">Transmembrane</keyword>
<accession>A0ABR0RBW5</accession>
<feature type="region of interest" description="Disordered" evidence="1">
    <location>
        <begin position="155"/>
        <end position="209"/>
    </location>
</feature>
<keyword evidence="4" id="KW-1185">Reference proteome</keyword>
<dbReference type="Proteomes" id="UP001334248">
    <property type="component" value="Unassembled WGS sequence"/>
</dbReference>
<feature type="compositionally biased region" description="Basic and acidic residues" evidence="1">
    <location>
        <begin position="163"/>
        <end position="182"/>
    </location>
</feature>
<keyword evidence="2" id="KW-0472">Membrane</keyword>
<dbReference type="EMBL" id="JAVHJV010000014">
    <property type="protein sequence ID" value="KAK5938130.1"/>
    <property type="molecule type" value="Genomic_DNA"/>
</dbReference>
<evidence type="ECO:0000256" key="2">
    <source>
        <dbReference type="SAM" id="Phobius"/>
    </source>
</evidence>
<evidence type="ECO:0000313" key="3">
    <source>
        <dbReference type="EMBL" id="KAK5938130.1"/>
    </source>
</evidence>
<feature type="transmembrane region" description="Helical" evidence="2">
    <location>
        <begin position="88"/>
        <end position="111"/>
    </location>
</feature>
<protein>
    <submittedName>
        <fullName evidence="3">Uncharacterized protein</fullName>
    </submittedName>
</protein>
<evidence type="ECO:0000313" key="4">
    <source>
        <dbReference type="Proteomes" id="UP001334248"/>
    </source>
</evidence>
<dbReference type="RefSeq" id="XP_064726220.1">
    <property type="nucleotide sequence ID" value="XM_064878112.1"/>
</dbReference>
<evidence type="ECO:0000256" key="1">
    <source>
        <dbReference type="SAM" id="MobiDB-lite"/>
    </source>
</evidence>
<dbReference type="GeneID" id="90003168"/>
<name>A0ABR0RBW5_9EURO</name>
<comment type="caution">
    <text evidence="3">The sequence shown here is derived from an EMBL/GenBank/DDBJ whole genome shotgun (WGS) entry which is preliminary data.</text>
</comment>
<reference evidence="3 4" key="1">
    <citation type="journal article" date="2023" name="Res Sq">
        <title>Genomic and morphological characterization of Knufia obscura isolated from the Mars 2020 spacecraft assembly facility.</title>
        <authorList>
            <person name="Chander A.M."/>
            <person name="Teixeira M.M."/>
            <person name="Singh N.K."/>
            <person name="Williams M.P."/>
            <person name="Parker C.W."/>
            <person name="Leo P."/>
            <person name="Stajich J.E."/>
            <person name="Torok T."/>
            <person name="Tighe S."/>
            <person name="Mason C.E."/>
            <person name="Venkateswaran K."/>
        </authorList>
    </citation>
    <scope>NUCLEOTIDE SEQUENCE [LARGE SCALE GENOMIC DNA]</scope>
    <source>
        <strain evidence="3 4">CCFEE 5817</strain>
    </source>
</reference>
<keyword evidence="2" id="KW-1133">Transmembrane helix</keyword>
<organism evidence="3 4">
    <name type="scientific">Knufia obscura</name>
    <dbReference type="NCBI Taxonomy" id="1635080"/>
    <lineage>
        <taxon>Eukaryota</taxon>
        <taxon>Fungi</taxon>
        <taxon>Dikarya</taxon>
        <taxon>Ascomycota</taxon>
        <taxon>Pezizomycotina</taxon>
        <taxon>Eurotiomycetes</taxon>
        <taxon>Chaetothyriomycetidae</taxon>
        <taxon>Chaetothyriales</taxon>
        <taxon>Trichomeriaceae</taxon>
        <taxon>Knufia</taxon>
    </lineage>
</organism>